<evidence type="ECO:0000313" key="3">
    <source>
        <dbReference type="Proteomes" id="UP000789405"/>
    </source>
</evidence>
<keyword evidence="3" id="KW-1185">Reference proteome</keyword>
<comment type="caution">
    <text evidence="2">The sequence shown here is derived from an EMBL/GenBank/DDBJ whole genome shotgun (WGS) entry which is preliminary data.</text>
</comment>
<evidence type="ECO:0000313" key="2">
    <source>
        <dbReference type="EMBL" id="CAG8802065.1"/>
    </source>
</evidence>
<evidence type="ECO:0000256" key="1">
    <source>
        <dbReference type="SAM" id="Coils"/>
    </source>
</evidence>
<dbReference type="Proteomes" id="UP000789405">
    <property type="component" value="Unassembled WGS sequence"/>
</dbReference>
<gene>
    <name evidence="2" type="ORF">DERYTH_LOCUS23596</name>
</gene>
<organism evidence="2 3">
    <name type="scientific">Dentiscutata erythropus</name>
    <dbReference type="NCBI Taxonomy" id="1348616"/>
    <lineage>
        <taxon>Eukaryota</taxon>
        <taxon>Fungi</taxon>
        <taxon>Fungi incertae sedis</taxon>
        <taxon>Mucoromycota</taxon>
        <taxon>Glomeromycotina</taxon>
        <taxon>Glomeromycetes</taxon>
        <taxon>Diversisporales</taxon>
        <taxon>Gigasporaceae</taxon>
        <taxon>Dentiscutata</taxon>
    </lineage>
</organism>
<accession>A0A9N9P478</accession>
<keyword evidence="1" id="KW-0175">Coiled coil</keyword>
<protein>
    <submittedName>
        <fullName evidence="2">24868_t:CDS:1</fullName>
    </submittedName>
</protein>
<proteinExistence type="predicted"/>
<dbReference type="AlphaFoldDB" id="A0A9N9P478"/>
<feature type="coiled-coil region" evidence="1">
    <location>
        <begin position="13"/>
        <end position="47"/>
    </location>
</feature>
<name>A0A9N9P478_9GLOM</name>
<reference evidence="2" key="1">
    <citation type="submission" date="2021-06" db="EMBL/GenBank/DDBJ databases">
        <authorList>
            <person name="Kallberg Y."/>
            <person name="Tangrot J."/>
            <person name="Rosling A."/>
        </authorList>
    </citation>
    <scope>NUCLEOTIDE SEQUENCE</scope>
    <source>
        <strain evidence="2">MA453B</strain>
    </source>
</reference>
<sequence length="53" mass="5908">MPTYNNSTIIKNDPELAKKVDVLENKIQDLQTEIKNLKKTKAKVILSGIAIAL</sequence>
<feature type="non-terminal residue" evidence="2">
    <location>
        <position position="53"/>
    </location>
</feature>
<dbReference type="EMBL" id="CAJVPY010036489">
    <property type="protein sequence ID" value="CAG8802065.1"/>
    <property type="molecule type" value="Genomic_DNA"/>
</dbReference>